<evidence type="ECO:0000256" key="1">
    <source>
        <dbReference type="ARBA" id="ARBA00000493"/>
    </source>
</evidence>
<dbReference type="WBParaSite" id="GPUH_0000749501-mRNA-1">
    <property type="protein sequence ID" value="GPUH_0000749501-mRNA-1"/>
    <property type="gene ID" value="GPUH_0000749501"/>
</dbReference>
<feature type="domain" description="Endonuclease/exonuclease/phosphatase" evidence="9">
    <location>
        <begin position="87"/>
        <end position="158"/>
    </location>
</feature>
<feature type="compositionally biased region" description="Basic residues" evidence="8">
    <location>
        <begin position="66"/>
        <end position="77"/>
    </location>
</feature>
<feature type="binding site" evidence="7">
    <location>
        <position position="90"/>
    </location>
    <ligand>
        <name>Mg(2+)</name>
        <dbReference type="ChEBI" id="CHEBI:18420"/>
        <label>1</label>
    </ligand>
</feature>
<dbReference type="EMBL" id="UYRT01019488">
    <property type="protein sequence ID" value="VDK58501.1"/>
    <property type="molecule type" value="Genomic_DNA"/>
</dbReference>
<evidence type="ECO:0000256" key="4">
    <source>
        <dbReference type="ARBA" id="ARBA00022723"/>
    </source>
</evidence>
<gene>
    <name evidence="10" type="ORF">GPUH_LOCUS7485</name>
</gene>
<dbReference type="PROSITE" id="PS00726">
    <property type="entry name" value="AP_NUCLEASE_F1_1"/>
    <property type="match status" value="1"/>
</dbReference>
<dbReference type="AlphaFoldDB" id="A0A183DFJ5"/>
<evidence type="ECO:0000256" key="3">
    <source>
        <dbReference type="ARBA" id="ARBA00012115"/>
    </source>
</evidence>
<comment type="catalytic activity">
    <reaction evidence="1">
        <text>Exonucleolytic cleavage in the 3'- to 5'-direction to yield nucleoside 5'-phosphates.</text>
        <dbReference type="EC" id="3.1.11.2"/>
    </reaction>
</comment>
<dbReference type="InterPro" id="IPR036691">
    <property type="entry name" value="Endo/exonu/phosph_ase_sf"/>
</dbReference>
<dbReference type="GO" id="GO:0008081">
    <property type="term" value="F:phosphoric diester hydrolase activity"/>
    <property type="evidence" value="ECO:0007669"/>
    <property type="project" value="TreeGrafter"/>
</dbReference>
<feature type="compositionally biased region" description="Basic residues" evidence="8">
    <location>
        <begin position="1"/>
        <end position="12"/>
    </location>
</feature>
<comment type="similarity">
    <text evidence="2">Belongs to the DNA repair enzymes AP/ExoA family.</text>
</comment>
<protein>
    <recommendedName>
        <fullName evidence="3">exodeoxyribonuclease III</fullName>
        <ecNumber evidence="3">3.1.11.2</ecNumber>
    </recommendedName>
</protein>
<dbReference type="PANTHER" id="PTHR22748:SF6">
    <property type="entry name" value="DNA-(APURINIC OR APYRIMIDINIC SITE) ENDONUCLEASE"/>
    <property type="match status" value="1"/>
</dbReference>
<dbReference type="GO" id="GO:0005634">
    <property type="term" value="C:nucleus"/>
    <property type="evidence" value="ECO:0007669"/>
    <property type="project" value="TreeGrafter"/>
</dbReference>
<reference evidence="10 11" key="2">
    <citation type="submission" date="2018-11" db="EMBL/GenBank/DDBJ databases">
        <authorList>
            <consortium name="Pathogen Informatics"/>
        </authorList>
    </citation>
    <scope>NUCLEOTIDE SEQUENCE [LARGE SCALE GENOMIC DNA]</scope>
</reference>
<dbReference type="Gene3D" id="3.60.10.10">
    <property type="entry name" value="Endonuclease/exonuclease/phosphatase"/>
    <property type="match status" value="1"/>
</dbReference>
<dbReference type="InterPro" id="IPR005135">
    <property type="entry name" value="Endo/exonuclease/phosphatase"/>
</dbReference>
<dbReference type="InterPro" id="IPR020847">
    <property type="entry name" value="AP_endonuclease_F1_BS"/>
</dbReference>
<dbReference type="GO" id="GO:0046872">
    <property type="term" value="F:metal ion binding"/>
    <property type="evidence" value="ECO:0007669"/>
    <property type="project" value="UniProtKB-KW"/>
</dbReference>
<proteinExistence type="inferred from homology"/>
<evidence type="ECO:0000313" key="10">
    <source>
        <dbReference type="EMBL" id="VDK58501.1"/>
    </source>
</evidence>
<keyword evidence="7" id="KW-0464">Manganese</keyword>
<sequence length="160" mass="16815">MPPKRGKGRKRAQNPVKSSAKGEENGETTTAGAAAAAAGGSGSGTAPAPTVVVSGSGNEQPETKKARTAKGGKKRKPEKAGEALKIITWNVAGLRAWIKKKGHEVLAKEDPDIIALQETKCTEIPDELKNGYHCFMDSAERSGHGGVLMLTKQEPVEVIF</sequence>
<comment type="cofactor">
    <cofactor evidence="7">
        <name>Mg(2+)</name>
        <dbReference type="ChEBI" id="CHEBI:18420"/>
    </cofactor>
    <cofactor evidence="7">
        <name>Mn(2+)</name>
        <dbReference type="ChEBI" id="CHEBI:29035"/>
    </cofactor>
    <text evidence="7">Probably binds two magnesium or manganese ions per subunit.</text>
</comment>
<keyword evidence="5" id="KW-0378">Hydrolase</keyword>
<dbReference type="GO" id="GO:0003906">
    <property type="term" value="F:DNA-(apurinic or apyrimidinic site) endonuclease activity"/>
    <property type="evidence" value="ECO:0007669"/>
    <property type="project" value="TreeGrafter"/>
</dbReference>
<evidence type="ECO:0000256" key="7">
    <source>
        <dbReference type="PIRSR" id="PIRSR604808-2"/>
    </source>
</evidence>
<dbReference type="GO" id="GO:0008311">
    <property type="term" value="F:double-stranded DNA 3'-5' DNA exonuclease activity"/>
    <property type="evidence" value="ECO:0007669"/>
    <property type="project" value="UniProtKB-EC"/>
</dbReference>
<name>A0A183DFJ5_9BILA</name>
<evidence type="ECO:0000256" key="6">
    <source>
        <dbReference type="ARBA" id="ARBA00022842"/>
    </source>
</evidence>
<dbReference type="PANTHER" id="PTHR22748">
    <property type="entry name" value="AP ENDONUCLEASE"/>
    <property type="match status" value="1"/>
</dbReference>
<evidence type="ECO:0000256" key="5">
    <source>
        <dbReference type="ARBA" id="ARBA00022801"/>
    </source>
</evidence>
<reference evidence="12" key="1">
    <citation type="submission" date="2016-06" db="UniProtKB">
        <authorList>
            <consortium name="WormBaseParasite"/>
        </authorList>
    </citation>
    <scope>IDENTIFICATION</scope>
</reference>
<keyword evidence="6 7" id="KW-0460">Magnesium</keyword>
<dbReference type="OrthoDB" id="498125at2759"/>
<feature type="region of interest" description="Disordered" evidence="8">
    <location>
        <begin position="1"/>
        <end position="80"/>
    </location>
</feature>
<evidence type="ECO:0000259" key="9">
    <source>
        <dbReference type="Pfam" id="PF03372"/>
    </source>
</evidence>
<dbReference type="SUPFAM" id="SSF56219">
    <property type="entry name" value="DNase I-like"/>
    <property type="match status" value="1"/>
</dbReference>
<dbReference type="GO" id="GO:0003677">
    <property type="term" value="F:DNA binding"/>
    <property type="evidence" value="ECO:0007669"/>
    <property type="project" value="InterPro"/>
</dbReference>
<dbReference type="EC" id="3.1.11.2" evidence="3"/>
<keyword evidence="11" id="KW-1185">Reference proteome</keyword>
<accession>A0A183DFJ5</accession>
<feature type="binding site" evidence="7">
    <location>
        <position position="118"/>
    </location>
    <ligand>
        <name>Mg(2+)</name>
        <dbReference type="ChEBI" id="CHEBI:18420"/>
        <label>1</label>
    </ligand>
</feature>
<evidence type="ECO:0000256" key="8">
    <source>
        <dbReference type="SAM" id="MobiDB-lite"/>
    </source>
</evidence>
<evidence type="ECO:0000313" key="12">
    <source>
        <dbReference type="WBParaSite" id="GPUH_0000749501-mRNA-1"/>
    </source>
</evidence>
<dbReference type="GO" id="GO:0006284">
    <property type="term" value="P:base-excision repair"/>
    <property type="evidence" value="ECO:0007669"/>
    <property type="project" value="TreeGrafter"/>
</dbReference>
<dbReference type="InterPro" id="IPR004808">
    <property type="entry name" value="AP_endonuc_1"/>
</dbReference>
<organism evidence="12">
    <name type="scientific">Gongylonema pulchrum</name>
    <dbReference type="NCBI Taxonomy" id="637853"/>
    <lineage>
        <taxon>Eukaryota</taxon>
        <taxon>Metazoa</taxon>
        <taxon>Ecdysozoa</taxon>
        <taxon>Nematoda</taxon>
        <taxon>Chromadorea</taxon>
        <taxon>Rhabditida</taxon>
        <taxon>Spirurina</taxon>
        <taxon>Spiruromorpha</taxon>
        <taxon>Spiruroidea</taxon>
        <taxon>Gongylonematidae</taxon>
        <taxon>Gongylonema</taxon>
    </lineage>
</organism>
<evidence type="ECO:0000256" key="2">
    <source>
        <dbReference type="ARBA" id="ARBA00007092"/>
    </source>
</evidence>
<feature type="compositionally biased region" description="Low complexity" evidence="8">
    <location>
        <begin position="28"/>
        <end position="50"/>
    </location>
</feature>
<dbReference type="Proteomes" id="UP000271098">
    <property type="component" value="Unassembled WGS sequence"/>
</dbReference>
<keyword evidence="4 7" id="KW-0479">Metal-binding</keyword>
<evidence type="ECO:0000313" key="11">
    <source>
        <dbReference type="Proteomes" id="UP000271098"/>
    </source>
</evidence>
<dbReference type="Pfam" id="PF03372">
    <property type="entry name" value="Exo_endo_phos"/>
    <property type="match status" value="1"/>
</dbReference>